<name>A0A6M1RYK7_9BACT</name>
<keyword evidence="2" id="KW-1185">Reference proteome</keyword>
<dbReference type="AlphaFoldDB" id="A0A6M1RYK7"/>
<proteinExistence type="predicted"/>
<dbReference type="PROSITE" id="PS51257">
    <property type="entry name" value="PROKAR_LIPOPROTEIN"/>
    <property type="match status" value="1"/>
</dbReference>
<comment type="caution">
    <text evidence="1">The sequence shown here is derived from an EMBL/GenBank/DDBJ whole genome shotgun (WGS) entry which is preliminary data.</text>
</comment>
<sequence length="528" mass="59613">MHRYICIGLALLGLSGCGKRDEVKPTRVLVHWHFAGPQTLQTLQPTESARLWAQPETRALWNQTLDKLARAPRRWGLDPDQSAELVRPLMADLFRTEHAFQWQETGGTTTEWILAVRLEPGSMGLWQTNLHRLFLGWTRQEPVPEPEWGGVRWPAPAGTGIRQILLARGDGWLVLAGGPDELPLARGWLREIQTRHRPLPQATQHWARLRVDWPALERRLPAWLKELGLPLTDTLATVSGQQIQFRTELQFSKPHGWEPVPWLFPSNLIREPLVGFCAARGLAPRLRPWLERAGLKLSPVPNQVCAWSLGAAPFQIFLSVPVSDATNTMRELCRVLPPWFNTNSQGRALGWWVVPTNLPAITWEGMPFFGAFCRPAFEEPRQGFIFAGLFPNSPARQSPPPELYHQILSRTNLVYYDWELGGERVRSWQLLSQVVLLLADRRQLDPSTPGARWMSMLSTNVGNVGTSLVVTGPDRMLLTRTAPLGLTGLETVLLAHWLEAPGFPWGWDWPPMPQPRRHPAATGPQKGS</sequence>
<accession>A0A6M1RYK7</accession>
<dbReference type="EMBL" id="JAAKYA010000096">
    <property type="protein sequence ID" value="NGO40581.1"/>
    <property type="molecule type" value="Genomic_DNA"/>
</dbReference>
<protein>
    <submittedName>
        <fullName evidence="1">Uncharacterized protein</fullName>
    </submittedName>
</protein>
<gene>
    <name evidence="1" type="ORF">G4L39_14425</name>
</gene>
<organism evidence="1 2">
    <name type="scientific">Limisphaera ngatamarikiensis</name>
    <dbReference type="NCBI Taxonomy" id="1324935"/>
    <lineage>
        <taxon>Bacteria</taxon>
        <taxon>Pseudomonadati</taxon>
        <taxon>Verrucomicrobiota</taxon>
        <taxon>Verrucomicrobiia</taxon>
        <taxon>Limisphaerales</taxon>
        <taxon>Limisphaeraceae</taxon>
        <taxon>Limisphaera</taxon>
    </lineage>
</organism>
<reference evidence="1 2" key="1">
    <citation type="submission" date="2020-02" db="EMBL/GenBank/DDBJ databases">
        <title>Draft genome sequence of Limisphaera ngatamarikiensis NGM72.4T, a thermophilic Verrucomicrobia grouped in subdivision 3.</title>
        <authorList>
            <person name="Carere C.R."/>
            <person name="Steen J."/>
            <person name="Hugenholtz P."/>
            <person name="Stott M.B."/>
        </authorList>
    </citation>
    <scope>NUCLEOTIDE SEQUENCE [LARGE SCALE GENOMIC DNA]</scope>
    <source>
        <strain evidence="1 2">NGM72.4</strain>
    </source>
</reference>
<evidence type="ECO:0000313" key="2">
    <source>
        <dbReference type="Proteomes" id="UP000477311"/>
    </source>
</evidence>
<evidence type="ECO:0000313" key="1">
    <source>
        <dbReference type="EMBL" id="NGO40581.1"/>
    </source>
</evidence>
<dbReference type="RefSeq" id="WP_165109314.1">
    <property type="nucleotide sequence ID" value="NZ_JAAKYA010000096.1"/>
</dbReference>
<dbReference type="Proteomes" id="UP000477311">
    <property type="component" value="Unassembled WGS sequence"/>
</dbReference>